<dbReference type="Proteomes" id="UP001597097">
    <property type="component" value="Unassembled WGS sequence"/>
</dbReference>
<evidence type="ECO:0000313" key="3">
    <source>
        <dbReference type="Proteomes" id="UP001597097"/>
    </source>
</evidence>
<organism evidence="2 3">
    <name type="scientific">Nonomuraea guangzhouensis</name>
    <dbReference type="NCBI Taxonomy" id="1291555"/>
    <lineage>
        <taxon>Bacteria</taxon>
        <taxon>Bacillati</taxon>
        <taxon>Actinomycetota</taxon>
        <taxon>Actinomycetes</taxon>
        <taxon>Streptosporangiales</taxon>
        <taxon>Streptosporangiaceae</taxon>
        <taxon>Nonomuraea</taxon>
    </lineage>
</organism>
<keyword evidence="3" id="KW-1185">Reference proteome</keyword>
<gene>
    <name evidence="2" type="ORF">ACFSJ0_62540</name>
</gene>
<sequence>MPGTPLAEAFVRVRADTSRFKDDIRDAFKGVGDDFGKQFSKEATDRLRDERGRFASAGSDLGDAAGDSAGAQLGRRMAELGAVQFGDDGNQFVPVGTQIGDETGKAAGEAFGARFTKDAQGRWHDERGRFVSEATAAGEESGDGFSKGFDRRMGDGNGRGRRHGRDFGDGFSDGLGDALRRLGDIGGRVFNLMLPDLGRLASGFGSAASAAGGLLASVGKWTAIAGGVASLGAAAASSAGYTVELAAALAPVGGLTAALPGVLLTGVAALTAWKLATYGVGEAMGAVWSGDAKALEAALEKLTPAAHAFVTEFEAAKPAFKSFQEAAQSGFFSQLSGSLSGVAQALGAIKQPLRDLASEFGGLVRETLNFATAQQTVSQFSRILGNTGQLVGALWSAMQPLLKGFVDLGTVGSDWLASMSGGLTSSLTKFGEWMSRVAESGQAFAWMDGAAAVLKQLGALAKDVWDILAGLLNAAAAAGGNALGVLGNLVDGFAKWVNSTKGQDVLVEIFRALGDIGRALLPVITALAGALAGLAPTIGDLAKLIGPILTTAINALAPAIEALGPGVIAVFTNLGIAVQTLADSGALTLIGQAIADILIALAPLLPALADILVPVLEGLALLVTSVVAPALSTLVGWIKQAVDWIMNAAINDDHPLSRFATFVRDTLGPVVQKVWGELSTAFSSIATWVQANRSTFEEWQTKIQDIFAIAQSVWTTISDLIAKVFTDISSWVQNNGDKFGEWGTRLTSIFHNVAEIVSGVWEAISLAWDTFGGPLLDLVGGVFSAILQVIDGVMQAIKGLIDVVMGVITGDWDRAWNGVKDVFGGIWEAIKGILNAAWSIIKYQISNALAIVGETWDGAWNKVKGLLESVWNSITKTVSDKIGDVRNFIGRLSEIPGQVSNWFGQVKDSISAKLNDAVSFVQSIPGRIVSAFGNMGSLLRDSGRSLIQGLIDGLYSKLQDAYNSAADILNRIRSLFPFSPAKEGPFSGKGWTLYSGQSLMAGLAAGILRQEGAVTGAMDQVMASASASLVPLVAPAITPALTGLAAPSDALTSPSAFSGTFGAPRPAGESTSAGVSIQGDLVVQVQGILDPNNPSSFRRFAEQLRAEIRGLEREVYQG</sequence>
<protein>
    <recommendedName>
        <fullName evidence="4">Phage-related protein</fullName>
    </recommendedName>
</protein>
<evidence type="ECO:0000256" key="1">
    <source>
        <dbReference type="SAM" id="MobiDB-lite"/>
    </source>
</evidence>
<dbReference type="EMBL" id="JBHUCM010000082">
    <property type="protein sequence ID" value="MFD1547712.1"/>
    <property type="molecule type" value="Genomic_DNA"/>
</dbReference>
<evidence type="ECO:0000313" key="2">
    <source>
        <dbReference type="EMBL" id="MFD1547712.1"/>
    </source>
</evidence>
<comment type="caution">
    <text evidence="2">The sequence shown here is derived from an EMBL/GenBank/DDBJ whole genome shotgun (WGS) entry which is preliminary data.</text>
</comment>
<feature type="region of interest" description="Disordered" evidence="1">
    <location>
        <begin position="136"/>
        <end position="165"/>
    </location>
</feature>
<dbReference type="RefSeq" id="WP_219539144.1">
    <property type="nucleotide sequence ID" value="NZ_JAHKRM010000054.1"/>
</dbReference>
<name>A0ABW4GYT1_9ACTN</name>
<proteinExistence type="predicted"/>
<evidence type="ECO:0008006" key="4">
    <source>
        <dbReference type="Google" id="ProtNLM"/>
    </source>
</evidence>
<reference evidence="3" key="1">
    <citation type="journal article" date="2019" name="Int. J. Syst. Evol. Microbiol.">
        <title>The Global Catalogue of Microorganisms (GCM) 10K type strain sequencing project: providing services to taxonomists for standard genome sequencing and annotation.</title>
        <authorList>
            <consortium name="The Broad Institute Genomics Platform"/>
            <consortium name="The Broad Institute Genome Sequencing Center for Infectious Disease"/>
            <person name="Wu L."/>
            <person name="Ma J."/>
        </authorList>
    </citation>
    <scope>NUCLEOTIDE SEQUENCE [LARGE SCALE GENOMIC DNA]</scope>
    <source>
        <strain evidence="3">CGMCC 1.15399</strain>
    </source>
</reference>
<dbReference type="PANTHER" id="PTHR37813">
    <property type="entry name" value="FELS-2 PROPHAGE PROTEIN"/>
    <property type="match status" value="1"/>
</dbReference>
<dbReference type="PANTHER" id="PTHR37813:SF1">
    <property type="entry name" value="FELS-2 PROPHAGE PROTEIN"/>
    <property type="match status" value="1"/>
</dbReference>
<accession>A0ABW4GYT1</accession>